<dbReference type="PANTHER" id="PTHR33710">
    <property type="entry name" value="BNAC02G09200D PROTEIN"/>
    <property type="match status" value="1"/>
</dbReference>
<reference evidence="2 3" key="1">
    <citation type="submission" date="2022-01" db="EMBL/GenBank/DDBJ databases">
        <authorList>
            <person name="Xiong W."/>
            <person name="Schranz E."/>
        </authorList>
    </citation>
    <scope>NUCLEOTIDE SEQUENCE [LARGE SCALE GENOMIC DNA]</scope>
</reference>
<proteinExistence type="predicted"/>
<accession>A0AAU9NS49</accession>
<keyword evidence="3" id="KW-1185">Reference proteome</keyword>
<evidence type="ECO:0000313" key="3">
    <source>
        <dbReference type="Proteomes" id="UP001157418"/>
    </source>
</evidence>
<feature type="compositionally biased region" description="Polar residues" evidence="1">
    <location>
        <begin position="139"/>
        <end position="151"/>
    </location>
</feature>
<feature type="region of interest" description="Disordered" evidence="1">
    <location>
        <begin position="392"/>
        <end position="463"/>
    </location>
</feature>
<dbReference type="PANTHER" id="PTHR33710:SF64">
    <property type="entry name" value="ENDONUCLEASE_EXONUCLEASE_PHOSPHATASE DOMAIN-CONTAINING PROTEIN"/>
    <property type="match status" value="1"/>
</dbReference>
<dbReference type="SUPFAM" id="SSF56219">
    <property type="entry name" value="DNase I-like"/>
    <property type="match status" value="1"/>
</dbReference>
<name>A0AAU9NS49_9ASTR</name>
<dbReference type="EMBL" id="CAKMRJ010005412">
    <property type="protein sequence ID" value="CAH1440583.1"/>
    <property type="molecule type" value="Genomic_DNA"/>
</dbReference>
<dbReference type="Gene3D" id="3.60.10.10">
    <property type="entry name" value="Endonuclease/exonuclease/phosphatase"/>
    <property type="match status" value="1"/>
</dbReference>
<comment type="caution">
    <text evidence="2">The sequence shown here is derived from an EMBL/GenBank/DDBJ whole genome shotgun (WGS) entry which is preliminary data.</text>
</comment>
<feature type="region of interest" description="Disordered" evidence="1">
    <location>
        <begin position="55"/>
        <end position="120"/>
    </location>
</feature>
<dbReference type="InterPro" id="IPR036691">
    <property type="entry name" value="Endo/exonu/phosph_ase_sf"/>
</dbReference>
<dbReference type="AlphaFoldDB" id="A0AAU9NS49"/>
<feature type="compositionally biased region" description="Low complexity" evidence="1">
    <location>
        <begin position="400"/>
        <end position="412"/>
    </location>
</feature>
<sequence>MCVLTRVMESIQESVWVNIDGKYYQVYVKEVAQWEPDVAENGSFIEKDNNSIGSFCEGEDESFGLNSDKENEEYDQNHEDDNVNEVNSETEPVQEVGKSDEAGNDEIGNNIRPPNASVPLVGIGSGSGKRIVLDNMENVQSEDQRSSNSISKPPGFGSKVLKESRGSIHYSNDNPRKSWSTGSLKILKKANPSVGVNSCEEVSRFIKLGKILGYDVENAKADLKNHLVDHFDIPMEGRKFTRGDKAGIKLSRLDRFLISESLIDVIPDISCITLYRRWSDHCPVLLKEDQNDYGPISFKLFNSWLQMDGFFDEVSQVVRDFSPDCNLNKCINLKNKLKFVKAKFTGWQADMRKLKGKQRKECINCLLDIDNLIDSGVDSDDAMAERKNILQQALSSRSHPAAASEPKPRAAAVKTAATKPEPPNPEPSRLRSLLGLQPLFPSDPPQQPNPTSDLMLLRPESPS</sequence>
<gene>
    <name evidence="2" type="ORF">LVIROSA_LOCUS26709</name>
</gene>
<evidence type="ECO:0000256" key="1">
    <source>
        <dbReference type="SAM" id="MobiDB-lite"/>
    </source>
</evidence>
<evidence type="ECO:0000313" key="2">
    <source>
        <dbReference type="EMBL" id="CAH1440583.1"/>
    </source>
</evidence>
<protein>
    <submittedName>
        <fullName evidence="2">Uncharacterized protein</fullName>
    </submittedName>
</protein>
<organism evidence="2 3">
    <name type="scientific">Lactuca virosa</name>
    <dbReference type="NCBI Taxonomy" id="75947"/>
    <lineage>
        <taxon>Eukaryota</taxon>
        <taxon>Viridiplantae</taxon>
        <taxon>Streptophyta</taxon>
        <taxon>Embryophyta</taxon>
        <taxon>Tracheophyta</taxon>
        <taxon>Spermatophyta</taxon>
        <taxon>Magnoliopsida</taxon>
        <taxon>eudicotyledons</taxon>
        <taxon>Gunneridae</taxon>
        <taxon>Pentapetalae</taxon>
        <taxon>asterids</taxon>
        <taxon>campanulids</taxon>
        <taxon>Asterales</taxon>
        <taxon>Asteraceae</taxon>
        <taxon>Cichorioideae</taxon>
        <taxon>Cichorieae</taxon>
        <taxon>Lactucinae</taxon>
        <taxon>Lactuca</taxon>
    </lineage>
</organism>
<dbReference type="Proteomes" id="UP001157418">
    <property type="component" value="Unassembled WGS sequence"/>
</dbReference>
<feature type="region of interest" description="Disordered" evidence="1">
    <location>
        <begin position="139"/>
        <end position="176"/>
    </location>
</feature>